<dbReference type="AlphaFoldDB" id="A0A285X5V0"/>
<dbReference type="SMART" id="SM00028">
    <property type="entry name" value="TPR"/>
    <property type="match status" value="6"/>
</dbReference>
<keyword evidence="1" id="KW-0677">Repeat</keyword>
<dbReference type="PANTHER" id="PTHR44858">
    <property type="entry name" value="TETRATRICOPEPTIDE REPEAT PROTEIN 6"/>
    <property type="match status" value="1"/>
</dbReference>
<dbReference type="InterPro" id="IPR050498">
    <property type="entry name" value="Ycf3"/>
</dbReference>
<feature type="repeat" description="TPR" evidence="3">
    <location>
        <begin position="220"/>
        <end position="253"/>
    </location>
</feature>
<protein>
    <submittedName>
        <fullName evidence="5">Tetratricopeptide repeat-containing protein</fullName>
    </submittedName>
</protein>
<dbReference type="Pfam" id="PF13181">
    <property type="entry name" value="TPR_8"/>
    <property type="match status" value="1"/>
</dbReference>
<keyword evidence="4" id="KW-0732">Signal</keyword>
<name>A0A285X5V0_9FLAO</name>
<dbReference type="OrthoDB" id="9810596at2"/>
<gene>
    <name evidence="5" type="ORF">SAMN06296241_1325</name>
</gene>
<organism evidence="5 6">
    <name type="scientific">Salinimicrobium sediminis</name>
    <dbReference type="NCBI Taxonomy" id="1343891"/>
    <lineage>
        <taxon>Bacteria</taxon>
        <taxon>Pseudomonadati</taxon>
        <taxon>Bacteroidota</taxon>
        <taxon>Flavobacteriia</taxon>
        <taxon>Flavobacteriales</taxon>
        <taxon>Flavobacteriaceae</taxon>
        <taxon>Salinimicrobium</taxon>
    </lineage>
</organism>
<dbReference type="Pfam" id="PF14559">
    <property type="entry name" value="TPR_19"/>
    <property type="match status" value="1"/>
</dbReference>
<feature type="signal peptide" evidence="4">
    <location>
        <begin position="1"/>
        <end position="19"/>
    </location>
</feature>
<dbReference type="SUPFAM" id="SSF48452">
    <property type="entry name" value="TPR-like"/>
    <property type="match status" value="2"/>
</dbReference>
<dbReference type="Gene3D" id="1.25.40.10">
    <property type="entry name" value="Tetratricopeptide repeat domain"/>
    <property type="match status" value="4"/>
</dbReference>
<proteinExistence type="predicted"/>
<dbReference type="PANTHER" id="PTHR44858:SF1">
    <property type="entry name" value="UDP-N-ACETYLGLUCOSAMINE--PEPTIDE N-ACETYLGLUCOSAMINYLTRANSFERASE SPINDLY-RELATED"/>
    <property type="match status" value="1"/>
</dbReference>
<sequence length="387" mass="44020">MKLKFFIILLLLSATKAEAQTSALAIADSLYAVGNYSEAIEELEKFGDKSEVILLRLAQAQKANGNMAAALANYNSVLESNPERILTAVEYAKLLSSTGKLKEADSIFKQLVKQYPMNANFHYQLGLVKEKQNDSTAMNHYNITVLLQKNHQQALAKVAKRALVSGKLLEAERLSKQGLDTNPTNLTLLSILAQAYYFQKEYKLATDPFEKLVSLGEGSEFIHSRLGTSYYHLEQIEKAIDNFELALSFEDKNHATHYSLGKLYAMTGNYKKSEFHLLAAILLKDQILDEEFTSLGLTYKFKDEPKKALEYFNRALEENPDNERAMFERAIAGDSFYKDLETRLKLYEAYLEKYEPTGDSYLRKLARRRVKDLREEIHMAASAKEDK</sequence>
<evidence type="ECO:0000256" key="3">
    <source>
        <dbReference type="PROSITE-ProRule" id="PRU00339"/>
    </source>
</evidence>
<evidence type="ECO:0000313" key="6">
    <source>
        <dbReference type="Proteomes" id="UP000219193"/>
    </source>
</evidence>
<reference evidence="6" key="1">
    <citation type="submission" date="2017-09" db="EMBL/GenBank/DDBJ databases">
        <authorList>
            <person name="Varghese N."/>
            <person name="Submissions S."/>
        </authorList>
    </citation>
    <scope>NUCLEOTIDE SEQUENCE [LARGE SCALE GENOMIC DNA]</scope>
    <source>
        <strain evidence="6">CGMCC 1.12641</strain>
    </source>
</reference>
<dbReference type="PROSITE" id="PS50005">
    <property type="entry name" value="TPR"/>
    <property type="match status" value="2"/>
</dbReference>
<feature type="chain" id="PRO_5013284361" evidence="4">
    <location>
        <begin position="20"/>
        <end position="387"/>
    </location>
</feature>
<keyword evidence="2 3" id="KW-0802">TPR repeat</keyword>
<dbReference type="EMBL" id="OCMF01000001">
    <property type="protein sequence ID" value="SOC79789.1"/>
    <property type="molecule type" value="Genomic_DNA"/>
</dbReference>
<evidence type="ECO:0000256" key="1">
    <source>
        <dbReference type="ARBA" id="ARBA00022737"/>
    </source>
</evidence>
<dbReference type="InterPro" id="IPR019734">
    <property type="entry name" value="TPR_rpt"/>
</dbReference>
<dbReference type="InterPro" id="IPR011990">
    <property type="entry name" value="TPR-like_helical_dom_sf"/>
</dbReference>
<evidence type="ECO:0000256" key="4">
    <source>
        <dbReference type="SAM" id="SignalP"/>
    </source>
</evidence>
<dbReference type="Proteomes" id="UP000219193">
    <property type="component" value="Unassembled WGS sequence"/>
</dbReference>
<accession>A0A285X5V0</accession>
<evidence type="ECO:0000313" key="5">
    <source>
        <dbReference type="EMBL" id="SOC79789.1"/>
    </source>
</evidence>
<feature type="repeat" description="TPR" evidence="3">
    <location>
        <begin position="289"/>
        <end position="322"/>
    </location>
</feature>
<keyword evidence="6" id="KW-1185">Reference proteome</keyword>
<evidence type="ECO:0000256" key="2">
    <source>
        <dbReference type="ARBA" id="ARBA00022803"/>
    </source>
</evidence>
<dbReference type="RefSeq" id="WP_097055814.1">
    <property type="nucleotide sequence ID" value="NZ_OCMF01000001.1"/>
</dbReference>